<dbReference type="Pfam" id="PF02810">
    <property type="entry name" value="SEC-C"/>
    <property type="match status" value="1"/>
</dbReference>
<feature type="domain" description="NERD" evidence="1">
    <location>
        <begin position="373"/>
        <end position="458"/>
    </location>
</feature>
<evidence type="ECO:0000259" key="1">
    <source>
        <dbReference type="Pfam" id="PF08378"/>
    </source>
</evidence>
<dbReference type="AlphaFoldDB" id="A0A6L4WU34"/>
<accession>A0A6L4WU34</accession>
<dbReference type="InterPro" id="IPR004027">
    <property type="entry name" value="SEC_C_motif"/>
</dbReference>
<evidence type="ECO:0000313" key="3">
    <source>
        <dbReference type="Proteomes" id="UP000472839"/>
    </source>
</evidence>
<gene>
    <name evidence="2" type="ORF">GBG19_05025</name>
</gene>
<proteinExistence type="predicted"/>
<evidence type="ECO:0000313" key="2">
    <source>
        <dbReference type="EMBL" id="KAB7889746.1"/>
    </source>
</evidence>
<sequence length="779" mass="91574">MIVNLPKKDDPFKEDIEKITRELANQSFPELDENAQKEHFEKIKENLPKFEEEISELIDSLKTDILSCDTKQILDYFSALYSFSTPDTVTEDMDSDRSFKLDYLHSLITAIGSSNSKKCDEKILRNIDETLEKLKMQSLLYLMFTSDFNGEPNQIKFLQSLHHMVVRGDSYSEHKIQMCKELFSKFDEVLKSKYNITSNDLIDELINIANYPIKNLEIQKKYFDEMMMAHKGFVQQAKQIHSEEESASFLEQYKQSDSLKQTNDKLQKIYDETGVSLNDSIFKIHETSLPREILEQISIKLGENTDFQNGKIEYFPTNNTHIYDKPIVKIGEEYYCYNSASMYFNLQSLLENILLDTIPPNKHQKNYYKKKGEYLEDQSLELIQQILPGCDVYKNLKYGIDDEVDGIVIYDNHIFIVEAKSNKFTLGARQGDINKIKRNTKDIVEKSYQQAIRAKKYIISNELVEFRDKNKKTVLTINRYDINNIYLINATLEPLNHISSDLSSLKEFGFIQDDEWIWSIYLNDLRIISEIIELPSEFLVYIERRIKYNDFPQIKMAEEIDIFGYFLSEGLYFDDIDFPKSGFMLNIDSSFSKNIDLYYHWKEGALNKVQKKPAFFDGCKNNIKFLVEKIENTNKKNFSILTKFLLSLDCYTHELIKEQITLIIKSQRTDFHTYIDNANIGVVFVSKRIYTYDQLYQQCELYAYERKINNWFVIIIGNDSVDFEQFYYENKPSELLEEKVAGLKEYRLLQTLEAKKKLGRNETCPCGSGKKYKKCCLRK</sequence>
<reference evidence="2 3" key="1">
    <citation type="submission" date="2019-10" db="EMBL/GenBank/DDBJ databases">
        <title>Poseidonibacter ostreae sp. nov., isolated from the gut of the Ostrea denselamellosa.</title>
        <authorList>
            <person name="Choi A."/>
        </authorList>
    </citation>
    <scope>NUCLEOTIDE SEQUENCE [LARGE SCALE GENOMIC DNA]</scope>
    <source>
        <strain evidence="2 3">SJOD-M-33</strain>
    </source>
</reference>
<name>A0A6L4WU34_9BACT</name>
<dbReference type="Proteomes" id="UP000472839">
    <property type="component" value="Unassembled WGS sequence"/>
</dbReference>
<dbReference type="RefSeq" id="WP_152279650.1">
    <property type="nucleotide sequence ID" value="NZ_WFKK01000010.1"/>
</dbReference>
<comment type="caution">
    <text evidence="2">The sequence shown here is derived from an EMBL/GenBank/DDBJ whole genome shotgun (WGS) entry which is preliminary data.</text>
</comment>
<dbReference type="Pfam" id="PF08378">
    <property type="entry name" value="NERD"/>
    <property type="match status" value="1"/>
</dbReference>
<protein>
    <recommendedName>
        <fullName evidence="1">NERD domain-containing protein</fullName>
    </recommendedName>
</protein>
<dbReference type="Gene3D" id="3.10.450.50">
    <property type="match status" value="1"/>
</dbReference>
<dbReference type="EMBL" id="WFKK01000010">
    <property type="protein sequence ID" value="KAB7889746.1"/>
    <property type="molecule type" value="Genomic_DNA"/>
</dbReference>
<dbReference type="InterPro" id="IPR011528">
    <property type="entry name" value="NERD"/>
</dbReference>
<dbReference type="SUPFAM" id="SSF103642">
    <property type="entry name" value="Sec-C motif"/>
    <property type="match status" value="1"/>
</dbReference>
<organism evidence="2 3">
    <name type="scientific">Poseidonibacter ostreae</name>
    <dbReference type="NCBI Taxonomy" id="2654171"/>
    <lineage>
        <taxon>Bacteria</taxon>
        <taxon>Pseudomonadati</taxon>
        <taxon>Campylobacterota</taxon>
        <taxon>Epsilonproteobacteria</taxon>
        <taxon>Campylobacterales</taxon>
        <taxon>Arcobacteraceae</taxon>
        <taxon>Poseidonibacter</taxon>
    </lineage>
</organism>